<dbReference type="Gene3D" id="1.10.1380.10">
    <property type="entry name" value="Neutral endopeptidase , domain2"/>
    <property type="match status" value="1"/>
</dbReference>
<feature type="domain" description="Peptidase M13 C-terminal" evidence="10">
    <location>
        <begin position="837"/>
        <end position="1033"/>
    </location>
</feature>
<dbReference type="GO" id="GO:0046872">
    <property type="term" value="F:metal ion binding"/>
    <property type="evidence" value="ECO:0007669"/>
    <property type="project" value="UniProtKB-KW"/>
</dbReference>
<dbReference type="SUPFAM" id="SSF55486">
    <property type="entry name" value="Metalloproteases ('zincins'), catalytic domain"/>
    <property type="match status" value="1"/>
</dbReference>
<dbReference type="InterPro" id="IPR042089">
    <property type="entry name" value="Peptidase_M13_dom_2"/>
</dbReference>
<organism evidence="12 13">
    <name type="scientific">Pyrocoelia pectoralis</name>
    <dbReference type="NCBI Taxonomy" id="417401"/>
    <lineage>
        <taxon>Eukaryota</taxon>
        <taxon>Metazoa</taxon>
        <taxon>Ecdysozoa</taxon>
        <taxon>Arthropoda</taxon>
        <taxon>Hexapoda</taxon>
        <taxon>Insecta</taxon>
        <taxon>Pterygota</taxon>
        <taxon>Neoptera</taxon>
        <taxon>Endopterygota</taxon>
        <taxon>Coleoptera</taxon>
        <taxon>Polyphaga</taxon>
        <taxon>Elateriformia</taxon>
        <taxon>Elateroidea</taxon>
        <taxon>Lampyridae</taxon>
        <taxon>Lampyrinae</taxon>
        <taxon>Pyrocoelia</taxon>
    </lineage>
</organism>
<keyword evidence="7" id="KW-0862">Zinc</keyword>
<comment type="similarity">
    <text evidence="3">Belongs to the peptidase M13 family.</text>
</comment>
<sequence>MASGSYTIGQSAPKDASFRTCLCAMLVFIAICAILLLALLLPKKGSREDEKGGEYMKYHGIRPVTEKEYTKVVSSTSVAPTTVGTTVKHNVTTKVNTDTINRPVTTFTEPVSQSTEHAEYFITDPKVDDITTTTESDNSTSTITVADKRTTLELSTSDTTLSTKISIDDRLSRNFTTSTPVLTTTVNTVTTSNTTPTSQTTTANITTVKEIAVTNLTTMQETTGSNITTVTTPSMATKSSTQTTVSTTANISTVMETAVTNLTTVQETTSSNITTPSIATKSNTQTTLPSTVTVSTTSIKTTTATNSEYIDDSMSVVEATGLDMTETPPTTKQPAIVLSTTEEEPEPICTTSKCKSVASGILSSMNHSVDPCEDFYEFACGGMKVDYDNSDSWRRISEQIHLINESSPPSLKTYKTFYDSCVSHEYLFDYEKRTATVQDLVKEVGNFMDTQEGSENIDITKIFANLVLRRSLQIMDVELDIDKQTSKFILKLDVPNKVSILLDQTEASKLTDLQNRCLDKVRNQMQQEYVDLSEIHDYFVECQKDYTVFLFSIQTAAGAIGFFSNWTNQYNRTQVMQDLRTTIEWDVLDHSNVLPPPNEKRETMLLKEYTLHTISELQTEYPLIQWKRFFEIITEQVLNDDTVIQVYFPDYFQQLFAGLSSSPLWKINNALIAFFANHLYETMVIPRAKDVRENYCIQLSTKLFRDISSHLYIKTWSKTQLDQIPKFLSNIFDTIKKNLAVELKQATWLDDETRKSMLIKAKKMILTFTKENDSYNNEDYLNEKYKNIQLRKDTFMRNVVGMLEFERKSLYKLTGRLFNVDYLWNYFVNVFDTFPTSFYTERLIMVPLGMMSGPLRGTPGYITMSRTGLSLAREIGRHFDPVGIQNDMRLTPSSKATYDAMVEHMKQDLLLKATAKTLKNQKVSFQVYPNLSANERISDNTGMRLIEHGLDSLSAENMLPWISTTFTREQIFYISIAQEYCQITNIIDYMLALFESEDLPPSLRVENIVTNSEKFAQVFECPIGSEMNNNPMKTQFPNLVKEENSNEQ</sequence>
<evidence type="ECO:0000256" key="5">
    <source>
        <dbReference type="ARBA" id="ARBA00022723"/>
    </source>
</evidence>
<dbReference type="GO" id="GO:0004222">
    <property type="term" value="F:metalloendopeptidase activity"/>
    <property type="evidence" value="ECO:0007669"/>
    <property type="project" value="InterPro"/>
</dbReference>
<dbReference type="InterPro" id="IPR008753">
    <property type="entry name" value="Peptidase_M13_N"/>
</dbReference>
<comment type="caution">
    <text evidence="12">The sequence shown here is derived from an EMBL/GenBank/DDBJ whole genome shotgun (WGS) entry which is preliminary data.</text>
</comment>
<dbReference type="InterPro" id="IPR018497">
    <property type="entry name" value="Peptidase_M13_C"/>
</dbReference>
<dbReference type="GO" id="GO:0005886">
    <property type="term" value="C:plasma membrane"/>
    <property type="evidence" value="ECO:0007669"/>
    <property type="project" value="UniProtKB-SubCell"/>
</dbReference>
<dbReference type="Proteomes" id="UP001329430">
    <property type="component" value="Chromosome 3"/>
</dbReference>
<dbReference type="Pfam" id="PF05649">
    <property type="entry name" value="Peptidase_M13_N"/>
    <property type="match status" value="1"/>
</dbReference>
<feature type="domain" description="Peptidase M13 N-terminal" evidence="11">
    <location>
        <begin position="371"/>
        <end position="765"/>
    </location>
</feature>
<evidence type="ECO:0000256" key="6">
    <source>
        <dbReference type="ARBA" id="ARBA00022801"/>
    </source>
</evidence>
<dbReference type="EMBL" id="JAVRBK010000003">
    <property type="protein sequence ID" value="KAK5646634.1"/>
    <property type="molecule type" value="Genomic_DNA"/>
</dbReference>
<dbReference type="InterPro" id="IPR000718">
    <property type="entry name" value="Peptidase_M13"/>
</dbReference>
<dbReference type="PANTHER" id="PTHR11733">
    <property type="entry name" value="ZINC METALLOPROTEASE FAMILY M13 NEPRILYSIN-RELATED"/>
    <property type="match status" value="1"/>
</dbReference>
<proteinExistence type="inferred from homology"/>
<keyword evidence="13" id="KW-1185">Reference proteome</keyword>
<keyword evidence="8" id="KW-0482">Metalloprotease</keyword>
<evidence type="ECO:0000256" key="8">
    <source>
        <dbReference type="ARBA" id="ARBA00023049"/>
    </source>
</evidence>
<evidence type="ECO:0000256" key="9">
    <source>
        <dbReference type="SAM" id="Phobius"/>
    </source>
</evidence>
<evidence type="ECO:0000256" key="3">
    <source>
        <dbReference type="ARBA" id="ARBA00007357"/>
    </source>
</evidence>
<comment type="cofactor">
    <cofactor evidence="1">
        <name>Zn(2+)</name>
        <dbReference type="ChEBI" id="CHEBI:29105"/>
    </cofactor>
</comment>
<evidence type="ECO:0000256" key="2">
    <source>
        <dbReference type="ARBA" id="ARBA00004401"/>
    </source>
</evidence>
<evidence type="ECO:0000256" key="4">
    <source>
        <dbReference type="ARBA" id="ARBA00022670"/>
    </source>
</evidence>
<evidence type="ECO:0008006" key="14">
    <source>
        <dbReference type="Google" id="ProtNLM"/>
    </source>
</evidence>
<feature type="transmembrane region" description="Helical" evidence="9">
    <location>
        <begin position="21"/>
        <end position="41"/>
    </location>
</feature>
<evidence type="ECO:0000256" key="7">
    <source>
        <dbReference type="ARBA" id="ARBA00022833"/>
    </source>
</evidence>
<reference evidence="12 13" key="1">
    <citation type="journal article" date="2024" name="Insects">
        <title>An Improved Chromosome-Level Genome Assembly of the Firefly Pyrocoelia pectoralis.</title>
        <authorList>
            <person name="Fu X."/>
            <person name="Meyer-Rochow V.B."/>
            <person name="Ballantyne L."/>
            <person name="Zhu X."/>
        </authorList>
    </citation>
    <scope>NUCLEOTIDE SEQUENCE [LARGE SCALE GENOMIC DNA]</scope>
    <source>
        <strain evidence="12">XCY_ONT2</strain>
    </source>
</reference>
<evidence type="ECO:0000259" key="11">
    <source>
        <dbReference type="Pfam" id="PF05649"/>
    </source>
</evidence>
<evidence type="ECO:0000313" key="13">
    <source>
        <dbReference type="Proteomes" id="UP001329430"/>
    </source>
</evidence>
<dbReference type="InterPro" id="IPR024079">
    <property type="entry name" value="MetalloPept_cat_dom_sf"/>
</dbReference>
<dbReference type="PROSITE" id="PS51885">
    <property type="entry name" value="NEPRILYSIN"/>
    <property type="match status" value="1"/>
</dbReference>
<evidence type="ECO:0000313" key="12">
    <source>
        <dbReference type="EMBL" id="KAK5646634.1"/>
    </source>
</evidence>
<keyword evidence="4" id="KW-0645">Protease</keyword>
<dbReference type="PANTHER" id="PTHR11733:SF229">
    <property type="entry name" value="NEPRILYSIN-2-LIKE PROTEIN"/>
    <property type="match status" value="1"/>
</dbReference>
<accession>A0AAN7VM42</accession>
<evidence type="ECO:0000259" key="10">
    <source>
        <dbReference type="Pfam" id="PF01431"/>
    </source>
</evidence>
<keyword evidence="9" id="KW-1133">Transmembrane helix</keyword>
<dbReference type="AlphaFoldDB" id="A0AAN7VM42"/>
<keyword evidence="9" id="KW-0812">Transmembrane</keyword>
<name>A0AAN7VM42_9COLE</name>
<keyword evidence="6" id="KW-0378">Hydrolase</keyword>
<keyword evidence="9" id="KW-0472">Membrane</keyword>
<comment type="subcellular location">
    <subcellularLocation>
        <location evidence="2">Cell membrane</location>
        <topology evidence="2">Single-pass type II membrane protein</topology>
    </subcellularLocation>
</comment>
<dbReference type="Pfam" id="PF01431">
    <property type="entry name" value="Peptidase_M13"/>
    <property type="match status" value="1"/>
</dbReference>
<evidence type="ECO:0000256" key="1">
    <source>
        <dbReference type="ARBA" id="ARBA00001947"/>
    </source>
</evidence>
<keyword evidence="5" id="KW-0479">Metal-binding</keyword>
<dbReference type="GO" id="GO:0016485">
    <property type="term" value="P:protein processing"/>
    <property type="evidence" value="ECO:0007669"/>
    <property type="project" value="TreeGrafter"/>
</dbReference>
<dbReference type="Gene3D" id="3.40.390.10">
    <property type="entry name" value="Collagenase (Catalytic Domain)"/>
    <property type="match status" value="1"/>
</dbReference>
<protein>
    <recommendedName>
        <fullName evidence="14">Endothelin-converting enzyme 1</fullName>
    </recommendedName>
</protein>
<gene>
    <name evidence="12" type="ORF">RI129_005098</name>
</gene>